<accession>A0A517SPE8</accession>
<evidence type="ECO:0008006" key="4">
    <source>
        <dbReference type="Google" id="ProtNLM"/>
    </source>
</evidence>
<dbReference type="Gene3D" id="3.30.420.380">
    <property type="match status" value="1"/>
</dbReference>
<evidence type="ECO:0000313" key="3">
    <source>
        <dbReference type="Proteomes" id="UP000315003"/>
    </source>
</evidence>
<dbReference type="Proteomes" id="UP000315003">
    <property type="component" value="Chromosome"/>
</dbReference>
<dbReference type="EMBL" id="CP036272">
    <property type="protein sequence ID" value="QDT58004.1"/>
    <property type="molecule type" value="Genomic_DNA"/>
</dbReference>
<evidence type="ECO:0000256" key="1">
    <source>
        <dbReference type="SAM" id="MobiDB-lite"/>
    </source>
</evidence>
<keyword evidence="3" id="KW-1185">Reference proteome</keyword>
<feature type="region of interest" description="Disordered" evidence="1">
    <location>
        <begin position="458"/>
        <end position="484"/>
    </location>
</feature>
<dbReference type="SUPFAM" id="SSF53067">
    <property type="entry name" value="Actin-like ATPase domain"/>
    <property type="match status" value="1"/>
</dbReference>
<organism evidence="2 3">
    <name type="scientific">Stieleria bergensis</name>
    <dbReference type="NCBI Taxonomy" id="2528025"/>
    <lineage>
        <taxon>Bacteria</taxon>
        <taxon>Pseudomonadati</taxon>
        <taxon>Planctomycetota</taxon>
        <taxon>Planctomycetia</taxon>
        <taxon>Pirellulales</taxon>
        <taxon>Pirellulaceae</taxon>
        <taxon>Stieleria</taxon>
    </lineage>
</organism>
<dbReference type="GO" id="GO:0015628">
    <property type="term" value="P:protein secretion by the type II secretion system"/>
    <property type="evidence" value="ECO:0007669"/>
    <property type="project" value="InterPro"/>
</dbReference>
<dbReference type="NCBIfam" id="TIGR01709">
    <property type="entry name" value="typeII_sec_gspL"/>
    <property type="match status" value="1"/>
</dbReference>
<name>A0A517SPE8_9BACT</name>
<dbReference type="InterPro" id="IPR007812">
    <property type="entry name" value="T2SS_protein-GspL"/>
</dbReference>
<gene>
    <name evidence="2" type="ORF">SV7mr_04930</name>
</gene>
<evidence type="ECO:0000313" key="2">
    <source>
        <dbReference type="EMBL" id="QDT58004.1"/>
    </source>
</evidence>
<dbReference type="RefSeq" id="WP_145268853.1">
    <property type="nucleotide sequence ID" value="NZ_CP036272.1"/>
</dbReference>
<dbReference type="OrthoDB" id="267674at2"/>
<proteinExistence type="predicted"/>
<dbReference type="GO" id="GO:0015627">
    <property type="term" value="C:type II protein secretion system complex"/>
    <property type="evidence" value="ECO:0007669"/>
    <property type="project" value="InterPro"/>
</dbReference>
<dbReference type="GO" id="GO:0009276">
    <property type="term" value="C:Gram-negative-bacterium-type cell wall"/>
    <property type="evidence" value="ECO:0007669"/>
    <property type="project" value="InterPro"/>
</dbReference>
<dbReference type="AlphaFoldDB" id="A0A517SPE8"/>
<dbReference type="InterPro" id="IPR043129">
    <property type="entry name" value="ATPase_NBD"/>
</dbReference>
<protein>
    <recommendedName>
        <fullName evidence="4">Type II secretion system protein L</fullName>
    </recommendedName>
</protein>
<reference evidence="2 3" key="1">
    <citation type="submission" date="2019-02" db="EMBL/GenBank/DDBJ databases">
        <title>Deep-cultivation of Planctomycetes and their phenomic and genomic characterization uncovers novel biology.</title>
        <authorList>
            <person name="Wiegand S."/>
            <person name="Jogler M."/>
            <person name="Boedeker C."/>
            <person name="Pinto D."/>
            <person name="Vollmers J."/>
            <person name="Rivas-Marin E."/>
            <person name="Kohn T."/>
            <person name="Peeters S.H."/>
            <person name="Heuer A."/>
            <person name="Rast P."/>
            <person name="Oberbeckmann S."/>
            <person name="Bunk B."/>
            <person name="Jeske O."/>
            <person name="Meyerdierks A."/>
            <person name="Storesund J.E."/>
            <person name="Kallscheuer N."/>
            <person name="Luecker S."/>
            <person name="Lage O.M."/>
            <person name="Pohl T."/>
            <person name="Merkel B.J."/>
            <person name="Hornburger P."/>
            <person name="Mueller R.-W."/>
            <person name="Bruemmer F."/>
            <person name="Labrenz M."/>
            <person name="Spormann A.M."/>
            <person name="Op den Camp H."/>
            <person name="Overmann J."/>
            <person name="Amann R."/>
            <person name="Jetten M.S.M."/>
            <person name="Mascher T."/>
            <person name="Medema M.H."/>
            <person name="Devos D.P."/>
            <person name="Kaster A.-K."/>
            <person name="Ovreas L."/>
            <person name="Rohde M."/>
            <person name="Galperin M.Y."/>
            <person name="Jogler C."/>
        </authorList>
    </citation>
    <scope>NUCLEOTIDE SEQUENCE [LARGE SCALE GENOMIC DNA]</scope>
    <source>
        <strain evidence="2 3">SV_7m_r</strain>
    </source>
</reference>
<sequence length="484" mass="53061">MTSSVGVIRQTDRGWELTVAEQTRVMTCDGDWQQEFVDAWQTLCGNHRAANRRCLITLHRSECFFATFPLPDGVSGKDQDALGFELERVLPLDAEAMVADYRESSDGTQVHAMAVQAQRFTALIRHLEAMETEIIAIVPEASLIARAVAREVNLQQPFYLLINPSSPAQNESPGSSGCEWILISQEGFQQWTQFPGGQADLQRDLNVMADRVDHALPVVCVGEPIAIALANPVIALPAPIEQIEQCFQIGVNQVIAGGVGRCPDFRRGELAPADPLYAIAKPLKQLTWALVASLLVIAIGATVRERWLMQASEQLQRRKTDAYREVFPDRRVPVAVMSAVRNEYRRVLGTRGNGDAVERPVPATDVLRAVFSALRQTEQLGIEFVINDVAIENGSLQLSVRVNEFSQIGTITTHLEQQGFDVQDPSSDQVPASNDLPHVTYQSTIQADYLGAQTPLTLDTDQGSVSPPLVIASRDAASDSGGRQ</sequence>